<dbReference type="GeneID" id="96082371"/>
<dbReference type="Proteomes" id="UP001578633">
    <property type="component" value="Chromosome 1"/>
</dbReference>
<dbReference type="RefSeq" id="XP_069312291.1">
    <property type="nucleotide sequence ID" value="XM_069447409.1"/>
</dbReference>
<accession>A0ABR3UZD8</accession>
<gene>
    <name evidence="1" type="ORF">ACET3X_002049</name>
</gene>
<organism evidence="1 2">
    <name type="scientific">Alternaria dauci</name>
    <dbReference type="NCBI Taxonomy" id="48095"/>
    <lineage>
        <taxon>Eukaryota</taxon>
        <taxon>Fungi</taxon>
        <taxon>Dikarya</taxon>
        <taxon>Ascomycota</taxon>
        <taxon>Pezizomycotina</taxon>
        <taxon>Dothideomycetes</taxon>
        <taxon>Pleosporomycetidae</taxon>
        <taxon>Pleosporales</taxon>
        <taxon>Pleosporineae</taxon>
        <taxon>Pleosporaceae</taxon>
        <taxon>Alternaria</taxon>
        <taxon>Alternaria sect. Porri</taxon>
    </lineage>
</organism>
<evidence type="ECO:0000313" key="1">
    <source>
        <dbReference type="EMBL" id="KAL1801707.1"/>
    </source>
</evidence>
<keyword evidence="2" id="KW-1185">Reference proteome</keyword>
<name>A0ABR3UZD8_9PLEO</name>
<dbReference type="EMBL" id="JBHGVX010000001">
    <property type="protein sequence ID" value="KAL1801707.1"/>
    <property type="molecule type" value="Genomic_DNA"/>
</dbReference>
<sequence length="204" mass="23015">MASPPPQMTFQLFATRLPMELFLMTLKEWIDNPNPVSAIPGPLYTHYIRERVLAWLTDTKDFTDPPTFYLSHLLTSLKLPDHHLPPYDLSSHPLHALSQDPNLTLTTTPLINNTHTLLLPHLAPTTHGFEKIKLDFTAAQYFALFDIRVPPFHYADTSLHGDNLYHDAATHSAGLFLAHTRVLELHFGTAYKSANPCEIKAEGV</sequence>
<reference evidence="1 2" key="1">
    <citation type="submission" date="2024-09" db="EMBL/GenBank/DDBJ databases">
        <title>T2T genomes of carrot and Alternaria dauci and their utility for understanding host-pathogen interaction during carrot leaf blight disease.</title>
        <authorList>
            <person name="Liu W."/>
            <person name="Xu S."/>
            <person name="Ou C."/>
            <person name="Liu X."/>
            <person name="Zhuang F."/>
            <person name="Deng X.W."/>
        </authorList>
    </citation>
    <scope>NUCLEOTIDE SEQUENCE [LARGE SCALE GENOMIC DNA]</scope>
    <source>
        <strain evidence="1 2">A2016</strain>
    </source>
</reference>
<protein>
    <submittedName>
        <fullName evidence="1">Uncharacterized protein</fullName>
    </submittedName>
</protein>
<proteinExistence type="predicted"/>
<comment type="caution">
    <text evidence="1">The sequence shown here is derived from an EMBL/GenBank/DDBJ whole genome shotgun (WGS) entry which is preliminary data.</text>
</comment>
<evidence type="ECO:0000313" key="2">
    <source>
        <dbReference type="Proteomes" id="UP001578633"/>
    </source>
</evidence>